<evidence type="ECO:0000259" key="2">
    <source>
        <dbReference type="Pfam" id="PF09524"/>
    </source>
</evidence>
<dbReference type="NCBIfam" id="TIGR02220">
    <property type="entry name" value="phg_TIGR02220"/>
    <property type="match status" value="1"/>
</dbReference>
<feature type="compositionally biased region" description="Basic and acidic residues" evidence="1">
    <location>
        <begin position="22"/>
        <end position="33"/>
    </location>
</feature>
<evidence type="ECO:0000256" key="1">
    <source>
        <dbReference type="SAM" id="MobiDB-lite"/>
    </source>
</evidence>
<organism evidence="3 4">
    <name type="scientific">Cytobacillus firmus</name>
    <name type="common">Bacillus firmus</name>
    <dbReference type="NCBI Taxonomy" id="1399"/>
    <lineage>
        <taxon>Bacteria</taxon>
        <taxon>Bacillati</taxon>
        <taxon>Bacillota</taxon>
        <taxon>Bacilli</taxon>
        <taxon>Bacillales</taxon>
        <taxon>Bacillaceae</taxon>
        <taxon>Cytobacillus</taxon>
    </lineage>
</organism>
<sequence>MTRLLNRNGKFRTLPSSNISNEKTDSDYRESSRKSRSLIRDWWEQGFTLADFQKVIDLKSAEWKRDPQYSRYLRPETLFGSKFETYLNQKPQTKHLQENDFKLDD</sequence>
<evidence type="ECO:0000313" key="4">
    <source>
        <dbReference type="Proteomes" id="UP000465778"/>
    </source>
</evidence>
<evidence type="ECO:0000313" key="3">
    <source>
        <dbReference type="EMBL" id="KAF0824774.1"/>
    </source>
</evidence>
<gene>
    <name evidence="3" type="ORF">KIS1582_1351</name>
</gene>
<feature type="domain" description="Phage conserved hypothetical protein C-terminal" evidence="2">
    <location>
        <begin position="21"/>
        <end position="88"/>
    </location>
</feature>
<dbReference type="InterPro" id="IPR011741">
    <property type="entry name" value="Phg_2220_C"/>
</dbReference>
<reference evidence="3 4" key="1">
    <citation type="journal article" date="2020" name="G3 (Bethesda)">
        <title>Whole Genome Sequencing and Comparative Genomics of Two Nematicidal Bacillus Strains Reveals a Wide Range of Possible Virulence Factors.</title>
        <authorList>
            <person name="Susic N."/>
            <person name="Janezic S."/>
            <person name="Rupnik M."/>
            <person name="Geric Stare B."/>
        </authorList>
    </citation>
    <scope>NUCLEOTIDE SEQUENCE [LARGE SCALE GENOMIC DNA]</scope>
    <source>
        <strain evidence="3 4">I-1582</strain>
    </source>
</reference>
<feature type="region of interest" description="Disordered" evidence="1">
    <location>
        <begin position="1"/>
        <end position="33"/>
    </location>
</feature>
<dbReference type="EMBL" id="VDEM01000010">
    <property type="protein sequence ID" value="KAF0824774.1"/>
    <property type="molecule type" value="Genomic_DNA"/>
</dbReference>
<dbReference type="Pfam" id="PF09524">
    <property type="entry name" value="Phg_2220_C"/>
    <property type="match status" value="1"/>
</dbReference>
<proteinExistence type="predicted"/>
<dbReference type="AlphaFoldDB" id="A0A800MYG5"/>
<accession>A0A800MYG5</accession>
<name>A0A800MYG5_CYTFI</name>
<protein>
    <submittedName>
        <fullName evidence="3">Phage replication initiation protein</fullName>
    </submittedName>
</protein>
<comment type="caution">
    <text evidence="3">The sequence shown here is derived from an EMBL/GenBank/DDBJ whole genome shotgun (WGS) entry which is preliminary data.</text>
</comment>
<dbReference type="Proteomes" id="UP000465778">
    <property type="component" value="Unassembled WGS sequence"/>
</dbReference>